<dbReference type="PANTHER" id="PTHR36852:SF1">
    <property type="entry name" value="PROTEIN GVPL 2"/>
    <property type="match status" value="1"/>
</dbReference>
<dbReference type="Pfam" id="PF06386">
    <property type="entry name" value="GvpL_GvpF"/>
    <property type="match status" value="1"/>
</dbReference>
<sequence>MSGNESRNQNQRATEFDEGRYLYCAVRADGDASIDVEGIEGGEVRIVEHEGIGAVVQPVDAMFDSDDLTQVKRWLLAHQRVVDAAGEAFDTPVPFRFDTVIKGDDGRVEGWIDENGAQLDEALDELSGRWEYRIELRWDEAAVREGIAEGDEELAELEERIEGSSEGTGYLIEKQYDQRLAERLQARRDELAGELYDRVAEHAAAVETAGDGGSTLLDASGTNGVDDGLETVVQLSVLAPGESEGPIGDVLEGFLEREGFDVNYTGPWPPYSHAPSIGGEE</sequence>
<dbReference type="RefSeq" id="WP_340604684.1">
    <property type="nucleotide sequence ID" value="NZ_JBBMXV010000004.1"/>
</dbReference>
<comment type="subcellular location">
    <subcellularLocation>
        <location evidence="2">Gas vesicle</location>
    </subcellularLocation>
</comment>
<dbReference type="NCBIfam" id="NF045778">
    <property type="entry name" value="gas_vesic_GvpL"/>
    <property type="match status" value="1"/>
</dbReference>
<evidence type="ECO:0000256" key="2">
    <source>
        <dbReference type="ARBA" id="ARBA00035108"/>
    </source>
</evidence>
<dbReference type="EMBL" id="JBHSXQ010000004">
    <property type="protein sequence ID" value="MFC6906128.1"/>
    <property type="molecule type" value="Genomic_DNA"/>
</dbReference>
<dbReference type="Proteomes" id="UP001596312">
    <property type="component" value="Unassembled WGS sequence"/>
</dbReference>
<dbReference type="InterPro" id="IPR054796">
    <property type="entry name" value="Gas_vesic_GvpL"/>
</dbReference>
<comment type="similarity">
    <text evidence="3">Belongs to the gas vesicle GvpF/GvpL family.</text>
</comment>
<accession>A0ABD5V3K9</accession>
<dbReference type="InterPro" id="IPR009430">
    <property type="entry name" value="GvpL/GvpF"/>
</dbReference>
<gene>
    <name evidence="4" type="primary">gvpL</name>
    <name evidence="4" type="ORF">ACFQGH_13095</name>
</gene>
<evidence type="ECO:0000256" key="1">
    <source>
        <dbReference type="ARBA" id="ARBA00022987"/>
    </source>
</evidence>
<evidence type="ECO:0000256" key="3">
    <source>
        <dbReference type="ARBA" id="ARBA00035643"/>
    </source>
</evidence>
<dbReference type="AlphaFoldDB" id="A0ABD5V3K9"/>
<name>A0ABD5V3K9_9EURY</name>
<proteinExistence type="inferred from homology"/>
<dbReference type="PANTHER" id="PTHR36852">
    <property type="entry name" value="PROTEIN GVPL 2"/>
    <property type="match status" value="1"/>
</dbReference>
<evidence type="ECO:0000313" key="4">
    <source>
        <dbReference type="EMBL" id="MFC6906128.1"/>
    </source>
</evidence>
<keyword evidence="1" id="KW-0304">Gas vesicle</keyword>
<dbReference type="GO" id="GO:0031411">
    <property type="term" value="C:gas vesicle"/>
    <property type="evidence" value="ECO:0007669"/>
    <property type="project" value="UniProtKB-SubCell"/>
</dbReference>
<organism evidence="4 5">
    <name type="scientific">Halalkalicoccus tibetensis</name>
    <dbReference type="NCBI Taxonomy" id="175632"/>
    <lineage>
        <taxon>Archaea</taxon>
        <taxon>Methanobacteriati</taxon>
        <taxon>Methanobacteriota</taxon>
        <taxon>Stenosarchaea group</taxon>
        <taxon>Halobacteria</taxon>
        <taxon>Halobacteriales</taxon>
        <taxon>Halococcaceae</taxon>
        <taxon>Halalkalicoccus</taxon>
    </lineage>
</organism>
<evidence type="ECO:0000313" key="5">
    <source>
        <dbReference type="Proteomes" id="UP001596312"/>
    </source>
</evidence>
<keyword evidence="5" id="KW-1185">Reference proteome</keyword>
<protein>
    <submittedName>
        <fullName evidence="4">Gas vesicle protein GvpL</fullName>
    </submittedName>
</protein>
<reference evidence="4 5" key="1">
    <citation type="journal article" date="2019" name="Int. J. Syst. Evol. Microbiol.">
        <title>The Global Catalogue of Microorganisms (GCM) 10K type strain sequencing project: providing services to taxonomists for standard genome sequencing and annotation.</title>
        <authorList>
            <consortium name="The Broad Institute Genomics Platform"/>
            <consortium name="The Broad Institute Genome Sequencing Center for Infectious Disease"/>
            <person name="Wu L."/>
            <person name="Ma J."/>
        </authorList>
    </citation>
    <scope>NUCLEOTIDE SEQUENCE [LARGE SCALE GENOMIC DNA]</scope>
    <source>
        <strain evidence="4 5">CGMCC 1.3240</strain>
    </source>
</reference>
<comment type="caution">
    <text evidence="4">The sequence shown here is derived from an EMBL/GenBank/DDBJ whole genome shotgun (WGS) entry which is preliminary data.</text>
</comment>